<sequence>MAFMIAFQSLHIPVPPIPAVAKGIYSSPPVTESILRTNQPTPSASPSKDRLYTTSACLSTVSYRHLKTDPSTSTPHYLSEISSIHLNQNFFMASGNMTSQIPNKSFAQRQMEKMGHVEGKGLGKAGNGIADPIQATLRPNRAGLGYPGAEGTAPSFDTPRRTPEWKSNIIVITNLEPHAEPAYVARNLHEFSEDGKILKILTQTSYGRTIAYVTFANVELAQEAVEELDGNTSHANYKLKAGLVPEEAVPKDVKNFLLLSDYLKEKEKAITTSTVLITKLPVNHTQRNINELLEDIRMCNDDMEDEEDKVIIRASEVLEPGVGMIQFGSESAAECFVEEHDGTYWKNAPIYVKCVPDSDMQEFLKAKRLGRSGPKDVCVLALGLKAEWAKVTELKHILGSYTFQNANFSTKCDSATAFIFLTEAEAAALLTRHPKGLKHQGKWIALKLKDQKDKTRVEAVAKHIAPASARAPAAANLNHLVQKTAGLQLTGQKKAVGTAKSDGPCDVRVNNLAPAASKEHLRTLFKNFKTTKVVVVKNKGLGYVGLETRAEAQRAAKLLSGKQILNRTVSVTVV</sequence>
<evidence type="ECO:0000256" key="3">
    <source>
        <dbReference type="ARBA" id="ARBA00023242"/>
    </source>
</evidence>
<keyword evidence="8" id="KW-1185">Reference proteome</keyword>
<dbReference type="PROSITE" id="PS50174">
    <property type="entry name" value="G_PATCH"/>
    <property type="match status" value="1"/>
</dbReference>
<feature type="domain" description="RRM" evidence="5">
    <location>
        <begin position="168"/>
        <end position="246"/>
    </location>
</feature>
<evidence type="ECO:0000256" key="4">
    <source>
        <dbReference type="PROSITE-ProRule" id="PRU00176"/>
    </source>
</evidence>
<gene>
    <name evidence="7" type="ORF">M011DRAFT_462775</name>
</gene>
<feature type="domain" description="G-patch" evidence="6">
    <location>
        <begin position="103"/>
        <end position="149"/>
    </location>
</feature>
<dbReference type="InterPro" id="IPR000504">
    <property type="entry name" value="RRM_dom"/>
</dbReference>
<keyword evidence="3" id="KW-0539">Nucleus</keyword>
<dbReference type="SMART" id="SM00360">
    <property type="entry name" value="RRM"/>
    <property type="match status" value="3"/>
</dbReference>
<dbReference type="GO" id="GO:0003723">
    <property type="term" value="F:RNA binding"/>
    <property type="evidence" value="ECO:0007669"/>
    <property type="project" value="UniProtKB-UniRule"/>
</dbReference>
<dbReference type="Proteomes" id="UP000799440">
    <property type="component" value="Unassembled WGS sequence"/>
</dbReference>
<evidence type="ECO:0000259" key="6">
    <source>
        <dbReference type="PROSITE" id="PS50174"/>
    </source>
</evidence>
<name>A0A6A6UYB7_9PLEO</name>
<dbReference type="Pfam" id="PF00076">
    <property type="entry name" value="RRM_1"/>
    <property type="match status" value="1"/>
</dbReference>
<evidence type="ECO:0000313" key="8">
    <source>
        <dbReference type="Proteomes" id="UP000799440"/>
    </source>
</evidence>
<dbReference type="PANTHER" id="PTHR13948">
    <property type="entry name" value="RNA-BINDING PROTEIN"/>
    <property type="match status" value="1"/>
</dbReference>
<accession>A0A6A6UYB7</accession>
<evidence type="ECO:0008006" key="9">
    <source>
        <dbReference type="Google" id="ProtNLM"/>
    </source>
</evidence>
<dbReference type="EMBL" id="MU006617">
    <property type="protein sequence ID" value="KAF2741997.1"/>
    <property type="molecule type" value="Genomic_DNA"/>
</dbReference>
<dbReference type="CDD" id="cd00590">
    <property type="entry name" value="RRM_SF"/>
    <property type="match status" value="1"/>
</dbReference>
<dbReference type="GO" id="GO:0000398">
    <property type="term" value="P:mRNA splicing, via spliceosome"/>
    <property type="evidence" value="ECO:0007669"/>
    <property type="project" value="TreeGrafter"/>
</dbReference>
<evidence type="ECO:0000256" key="1">
    <source>
        <dbReference type="ARBA" id="ARBA00004123"/>
    </source>
</evidence>
<dbReference type="PANTHER" id="PTHR13948:SF3">
    <property type="entry name" value="FI21118P1"/>
    <property type="match status" value="1"/>
</dbReference>
<dbReference type="SMART" id="SM00443">
    <property type="entry name" value="G_patch"/>
    <property type="match status" value="1"/>
</dbReference>
<dbReference type="SUPFAM" id="SSF54928">
    <property type="entry name" value="RNA-binding domain, RBD"/>
    <property type="match status" value="2"/>
</dbReference>
<dbReference type="InterPro" id="IPR012677">
    <property type="entry name" value="Nucleotide-bd_a/b_plait_sf"/>
</dbReference>
<protein>
    <recommendedName>
        <fullName evidence="9">RNA-binding domain-containing protein</fullName>
    </recommendedName>
</protein>
<evidence type="ECO:0000259" key="5">
    <source>
        <dbReference type="PROSITE" id="PS50102"/>
    </source>
</evidence>
<proteinExistence type="predicted"/>
<evidence type="ECO:0000256" key="2">
    <source>
        <dbReference type="ARBA" id="ARBA00022884"/>
    </source>
</evidence>
<dbReference type="OrthoDB" id="3687416at2759"/>
<comment type="subcellular location">
    <subcellularLocation>
        <location evidence="1">Nucleus</location>
    </subcellularLocation>
</comment>
<dbReference type="PROSITE" id="PS50102">
    <property type="entry name" value="RRM"/>
    <property type="match status" value="2"/>
</dbReference>
<reference evidence="7" key="1">
    <citation type="journal article" date="2020" name="Stud. Mycol.">
        <title>101 Dothideomycetes genomes: a test case for predicting lifestyles and emergence of pathogens.</title>
        <authorList>
            <person name="Haridas S."/>
            <person name="Albert R."/>
            <person name="Binder M."/>
            <person name="Bloem J."/>
            <person name="Labutti K."/>
            <person name="Salamov A."/>
            <person name="Andreopoulos B."/>
            <person name="Baker S."/>
            <person name="Barry K."/>
            <person name="Bills G."/>
            <person name="Bluhm B."/>
            <person name="Cannon C."/>
            <person name="Castanera R."/>
            <person name="Culley D."/>
            <person name="Daum C."/>
            <person name="Ezra D."/>
            <person name="Gonzalez J."/>
            <person name="Henrissat B."/>
            <person name="Kuo A."/>
            <person name="Liang C."/>
            <person name="Lipzen A."/>
            <person name="Lutzoni F."/>
            <person name="Magnuson J."/>
            <person name="Mondo S."/>
            <person name="Nolan M."/>
            <person name="Ohm R."/>
            <person name="Pangilinan J."/>
            <person name="Park H.-J."/>
            <person name="Ramirez L."/>
            <person name="Alfaro M."/>
            <person name="Sun H."/>
            <person name="Tritt A."/>
            <person name="Yoshinaga Y."/>
            <person name="Zwiers L.-H."/>
            <person name="Turgeon B."/>
            <person name="Goodwin S."/>
            <person name="Spatafora J."/>
            <person name="Crous P."/>
            <person name="Grigoriev I."/>
        </authorList>
    </citation>
    <scope>NUCLEOTIDE SEQUENCE</scope>
    <source>
        <strain evidence="7">CBS 119925</strain>
    </source>
</reference>
<dbReference type="InterPro" id="IPR000467">
    <property type="entry name" value="G_patch_dom"/>
</dbReference>
<dbReference type="Gene3D" id="3.30.70.330">
    <property type="match status" value="3"/>
</dbReference>
<evidence type="ECO:0000313" key="7">
    <source>
        <dbReference type="EMBL" id="KAF2741997.1"/>
    </source>
</evidence>
<dbReference type="Pfam" id="PF01585">
    <property type="entry name" value="G-patch"/>
    <property type="match status" value="1"/>
</dbReference>
<dbReference type="GO" id="GO:0005634">
    <property type="term" value="C:nucleus"/>
    <property type="evidence" value="ECO:0007669"/>
    <property type="project" value="UniProtKB-SubCell"/>
</dbReference>
<keyword evidence="2 4" id="KW-0694">RNA-binding</keyword>
<feature type="domain" description="RRM" evidence="5">
    <location>
        <begin position="505"/>
        <end position="574"/>
    </location>
</feature>
<organism evidence="7 8">
    <name type="scientific">Sporormia fimetaria CBS 119925</name>
    <dbReference type="NCBI Taxonomy" id="1340428"/>
    <lineage>
        <taxon>Eukaryota</taxon>
        <taxon>Fungi</taxon>
        <taxon>Dikarya</taxon>
        <taxon>Ascomycota</taxon>
        <taxon>Pezizomycotina</taxon>
        <taxon>Dothideomycetes</taxon>
        <taxon>Pleosporomycetidae</taxon>
        <taxon>Pleosporales</taxon>
        <taxon>Sporormiaceae</taxon>
        <taxon>Sporormia</taxon>
    </lineage>
</organism>
<dbReference type="AlphaFoldDB" id="A0A6A6UYB7"/>
<dbReference type="InterPro" id="IPR035979">
    <property type="entry name" value="RBD_domain_sf"/>
</dbReference>